<evidence type="ECO:0000313" key="2">
    <source>
        <dbReference type="Proteomes" id="UP000324800"/>
    </source>
</evidence>
<proteinExistence type="predicted"/>
<dbReference type="Proteomes" id="UP000324800">
    <property type="component" value="Unassembled WGS sequence"/>
</dbReference>
<dbReference type="EMBL" id="SNRW01045027">
    <property type="protein sequence ID" value="KAA6322097.1"/>
    <property type="molecule type" value="Genomic_DNA"/>
</dbReference>
<evidence type="ECO:0000313" key="1">
    <source>
        <dbReference type="EMBL" id="KAA6322097.1"/>
    </source>
</evidence>
<sequence length="166" mass="19229">MARLVLAKDPDVVKLLERFQEVYDLRYAEELLNRFRPDTYALEKACVFLADKLAELDEQGELPKYSPFARLQTLHRQMTDYQKLSMTKIANEFPLVPQRALLDAFNNHNRLLIPTAFDLMSHLVYGPPATFHGNPIQLAPMERDETHLTLTDAHYDADLNTLKEQD</sequence>
<dbReference type="AlphaFoldDB" id="A0A5J4QJQ6"/>
<organism evidence="1 2">
    <name type="scientific">Streblomastix strix</name>
    <dbReference type="NCBI Taxonomy" id="222440"/>
    <lineage>
        <taxon>Eukaryota</taxon>
        <taxon>Metamonada</taxon>
        <taxon>Preaxostyla</taxon>
        <taxon>Oxymonadida</taxon>
        <taxon>Streblomastigidae</taxon>
        <taxon>Streblomastix</taxon>
    </lineage>
</organism>
<name>A0A5J4QJQ6_9EUKA</name>
<gene>
    <name evidence="1" type="ORF">EZS28_054472</name>
</gene>
<feature type="non-terminal residue" evidence="1">
    <location>
        <position position="166"/>
    </location>
</feature>
<accession>A0A5J4QJQ6</accession>
<reference evidence="1 2" key="1">
    <citation type="submission" date="2019-03" db="EMBL/GenBank/DDBJ databases">
        <title>Single cell metagenomics reveals metabolic interactions within the superorganism composed of flagellate Streblomastix strix and complex community of Bacteroidetes bacteria on its surface.</title>
        <authorList>
            <person name="Treitli S.C."/>
            <person name="Kolisko M."/>
            <person name="Husnik F."/>
            <person name="Keeling P."/>
            <person name="Hampl V."/>
        </authorList>
    </citation>
    <scope>NUCLEOTIDE SEQUENCE [LARGE SCALE GENOMIC DNA]</scope>
    <source>
        <strain evidence="1">ST1C</strain>
    </source>
</reference>
<protein>
    <submittedName>
        <fullName evidence="1">Uncharacterized protein</fullName>
    </submittedName>
</protein>
<comment type="caution">
    <text evidence="1">The sequence shown here is derived from an EMBL/GenBank/DDBJ whole genome shotgun (WGS) entry which is preliminary data.</text>
</comment>